<proteinExistence type="predicted"/>
<dbReference type="AlphaFoldDB" id="A0A1C3W7E1"/>
<organism evidence="1 2">
    <name type="scientific">Bradyrhizobium yuanmingense</name>
    <dbReference type="NCBI Taxonomy" id="108015"/>
    <lineage>
        <taxon>Bacteria</taxon>
        <taxon>Pseudomonadati</taxon>
        <taxon>Pseudomonadota</taxon>
        <taxon>Alphaproteobacteria</taxon>
        <taxon>Hyphomicrobiales</taxon>
        <taxon>Nitrobacteraceae</taxon>
        <taxon>Bradyrhizobium</taxon>
    </lineage>
</organism>
<reference evidence="1 2" key="1">
    <citation type="submission" date="2016-08" db="EMBL/GenBank/DDBJ databases">
        <authorList>
            <person name="Seilhamer J.J."/>
        </authorList>
    </citation>
    <scope>NUCLEOTIDE SEQUENCE [LARGE SCALE GENOMIC DNA]</scope>
    <source>
        <strain evidence="1 2">CCBAU 10071</strain>
    </source>
</reference>
<dbReference type="EMBL" id="FMAE01000005">
    <property type="protein sequence ID" value="SCB36022.1"/>
    <property type="molecule type" value="Genomic_DNA"/>
</dbReference>
<accession>A0A1C3W7E1</accession>
<dbReference type="Proteomes" id="UP000183174">
    <property type="component" value="Unassembled WGS sequence"/>
</dbReference>
<evidence type="ECO:0000313" key="2">
    <source>
        <dbReference type="Proteomes" id="UP000183174"/>
    </source>
</evidence>
<gene>
    <name evidence="1" type="ORF">GA0061099_1005411</name>
</gene>
<name>A0A1C3W7E1_9BRAD</name>
<dbReference type="RefSeq" id="WP_074447986.1">
    <property type="nucleotide sequence ID" value="NZ_FMAE01000005.1"/>
</dbReference>
<protein>
    <submittedName>
        <fullName evidence="1">Uncharacterized protein</fullName>
    </submittedName>
</protein>
<evidence type="ECO:0000313" key="1">
    <source>
        <dbReference type="EMBL" id="SCB36022.1"/>
    </source>
</evidence>
<sequence>MPARLKRDKRRHSVHITPEAVEIFRRAHNAPTHADSIALAAALGRSKFAACPLDSKPRSLIGCDREPVEEVLALRRELIKSARLST</sequence>